<dbReference type="SUPFAM" id="SSF82657">
    <property type="entry name" value="BolA-like"/>
    <property type="match status" value="1"/>
</dbReference>
<dbReference type="Proteomes" id="UP000223759">
    <property type="component" value="Unassembled WGS sequence"/>
</dbReference>
<dbReference type="PIRSF" id="PIRSF003113">
    <property type="entry name" value="BolA"/>
    <property type="match status" value="1"/>
</dbReference>
<evidence type="ECO:0000313" key="4">
    <source>
        <dbReference type="Proteomes" id="UP000223759"/>
    </source>
</evidence>
<comment type="similarity">
    <text evidence="1 2">Belongs to the BolA/IbaG family.</text>
</comment>
<dbReference type="AlphaFoldDB" id="A0A1R3W002"/>
<dbReference type="OrthoDB" id="9801469at2"/>
<dbReference type="PANTHER" id="PTHR46229">
    <property type="entry name" value="BOLA TRANSCRIPTION REGULATOR"/>
    <property type="match status" value="1"/>
</dbReference>
<evidence type="ECO:0000256" key="1">
    <source>
        <dbReference type="ARBA" id="ARBA00005578"/>
    </source>
</evidence>
<keyword evidence="4" id="KW-1185">Reference proteome</keyword>
<proteinExistence type="inferred from homology"/>
<reference evidence="3 4" key="1">
    <citation type="submission" date="2017-01" db="EMBL/GenBank/DDBJ databases">
        <authorList>
            <person name="Mah S.A."/>
            <person name="Swanson W.J."/>
            <person name="Moy G.W."/>
            <person name="Vacquier V.D."/>
        </authorList>
    </citation>
    <scope>NUCLEOTIDE SEQUENCE [LARGE SCALE GENOMIC DNA]</scope>
    <source>
        <strain evidence="3 4">M9</strain>
    </source>
</reference>
<dbReference type="InterPro" id="IPR036065">
    <property type="entry name" value="BolA-like_sf"/>
</dbReference>
<evidence type="ECO:0000256" key="2">
    <source>
        <dbReference type="RuleBase" id="RU003860"/>
    </source>
</evidence>
<sequence>MSISDQITRKLEQHFTLDHLEVLNESDSHNVPRGSESHFRITVVSEIFEGMKRLDRHRQINGLLADELAGPVHALALHPYSPKEWIERGGRIKESPACLGGGAKDH</sequence>
<name>A0A1R3W002_9GAMM</name>
<dbReference type="InterPro" id="IPR002634">
    <property type="entry name" value="BolA"/>
</dbReference>
<dbReference type="RefSeq" id="WP_076755749.1">
    <property type="nucleotide sequence ID" value="NZ_CP023018.1"/>
</dbReference>
<dbReference type="InterPro" id="IPR050961">
    <property type="entry name" value="BolA/IbaG_stress_morph_reg"/>
</dbReference>
<dbReference type="PANTHER" id="PTHR46229:SF2">
    <property type="entry name" value="BOLA-LIKE PROTEIN 1"/>
    <property type="match status" value="1"/>
</dbReference>
<organism evidence="3 4">
    <name type="scientific">Ectothiorhodosinus mongolicus</name>
    <dbReference type="NCBI Taxonomy" id="233100"/>
    <lineage>
        <taxon>Bacteria</taxon>
        <taxon>Pseudomonadati</taxon>
        <taxon>Pseudomonadota</taxon>
        <taxon>Gammaproteobacteria</taxon>
        <taxon>Chromatiales</taxon>
        <taxon>Ectothiorhodospiraceae</taxon>
        <taxon>Ectothiorhodosinus</taxon>
    </lineage>
</organism>
<dbReference type="Gene3D" id="3.30.300.90">
    <property type="entry name" value="BolA-like"/>
    <property type="match status" value="1"/>
</dbReference>
<evidence type="ECO:0000313" key="3">
    <source>
        <dbReference type="EMBL" id="SIT70690.1"/>
    </source>
</evidence>
<dbReference type="Pfam" id="PF01722">
    <property type="entry name" value="BolA"/>
    <property type="match status" value="1"/>
</dbReference>
<dbReference type="STRING" id="233100.SAMN05216526_1374"/>
<dbReference type="EMBL" id="FTPK01000002">
    <property type="protein sequence ID" value="SIT70690.1"/>
    <property type="molecule type" value="Genomic_DNA"/>
</dbReference>
<protein>
    <submittedName>
        <fullName evidence="3">Transcriptional regulator, BolA protein family</fullName>
    </submittedName>
</protein>
<gene>
    <name evidence="3" type="ORF">SAMN05216526_1374</name>
</gene>
<accession>A0A1R3W002</accession>